<dbReference type="Pfam" id="PF13630">
    <property type="entry name" value="SdpI"/>
    <property type="match status" value="1"/>
</dbReference>
<keyword evidence="1" id="KW-1133">Transmembrane helix</keyword>
<dbReference type="InterPro" id="IPR025962">
    <property type="entry name" value="SdpI/YhfL"/>
</dbReference>
<sequence length="178" mass="19296">MHGVLIWATALSGFWLLMMLARTALLRSPRMASAPRTVTTFDTVWLALSTLQIVLNAAAFAVAFGHPVDIGVVLNVLLGGLLILIGNLFGTLSPNPIIGIRLPWTMRNRDVWDRTHRTGGRIFILAGMCQVAVSLLAIGMRPAWRAPSGAASLVVFSIAACIASGVVSWRYARDMEER</sequence>
<evidence type="ECO:0000313" key="2">
    <source>
        <dbReference type="EMBL" id="GAN55610.1"/>
    </source>
</evidence>
<reference evidence="2 3" key="1">
    <citation type="submission" date="2012-10" db="EMBL/GenBank/DDBJ databases">
        <title>Genome sequencing of Tanticharoenia sakaeratensis NBRC 103193.</title>
        <authorList>
            <person name="Azuma Y."/>
            <person name="Hadano H."/>
            <person name="Hirakawa H."/>
            <person name="Matsushita K."/>
        </authorList>
    </citation>
    <scope>NUCLEOTIDE SEQUENCE [LARGE SCALE GENOMIC DNA]</scope>
    <source>
        <strain evidence="2 3">NBRC 103193</strain>
    </source>
</reference>
<feature type="transmembrane region" description="Helical" evidence="1">
    <location>
        <begin position="45"/>
        <end position="64"/>
    </location>
</feature>
<name>A0A0D6MQD2_9PROT</name>
<evidence type="ECO:0000313" key="3">
    <source>
        <dbReference type="Proteomes" id="UP000032679"/>
    </source>
</evidence>
<dbReference type="STRING" id="1231623.Tasa_051_015"/>
<feature type="transmembrane region" description="Helical" evidence="1">
    <location>
        <begin position="122"/>
        <end position="144"/>
    </location>
</feature>
<dbReference type="Proteomes" id="UP000032679">
    <property type="component" value="Unassembled WGS sequence"/>
</dbReference>
<keyword evidence="1" id="KW-0472">Membrane</keyword>
<protein>
    <submittedName>
        <fullName evidence="2">Uncharacterized protein</fullName>
    </submittedName>
</protein>
<dbReference type="AlphaFoldDB" id="A0A0D6MQD2"/>
<accession>A0A0D6MQD2</accession>
<dbReference type="PANTHER" id="PTHR37810">
    <property type="entry name" value="IMMUNITY PROTEIN SDPI"/>
    <property type="match status" value="1"/>
</dbReference>
<feature type="transmembrane region" description="Helical" evidence="1">
    <location>
        <begin position="6"/>
        <end position="25"/>
    </location>
</feature>
<comment type="caution">
    <text evidence="2">The sequence shown here is derived from an EMBL/GenBank/DDBJ whole genome shotgun (WGS) entry which is preliminary data.</text>
</comment>
<feature type="transmembrane region" description="Helical" evidence="1">
    <location>
        <begin position="70"/>
        <end position="92"/>
    </location>
</feature>
<dbReference type="EMBL" id="BALE01000051">
    <property type="protein sequence ID" value="GAN55610.1"/>
    <property type="molecule type" value="Genomic_DNA"/>
</dbReference>
<keyword evidence="3" id="KW-1185">Reference proteome</keyword>
<dbReference type="GO" id="GO:0009636">
    <property type="term" value="P:response to toxic substance"/>
    <property type="evidence" value="ECO:0007669"/>
    <property type="project" value="TreeGrafter"/>
</dbReference>
<keyword evidence="1" id="KW-0812">Transmembrane</keyword>
<organism evidence="2 3">
    <name type="scientific">Tanticharoenia sakaeratensis NBRC 103193</name>
    <dbReference type="NCBI Taxonomy" id="1231623"/>
    <lineage>
        <taxon>Bacteria</taxon>
        <taxon>Pseudomonadati</taxon>
        <taxon>Pseudomonadota</taxon>
        <taxon>Alphaproteobacteria</taxon>
        <taxon>Acetobacterales</taxon>
        <taxon>Acetobacteraceae</taxon>
        <taxon>Tanticharoenia</taxon>
    </lineage>
</organism>
<dbReference type="PANTHER" id="PTHR37810:SF5">
    <property type="entry name" value="IMMUNITY PROTEIN SDPI"/>
    <property type="match status" value="1"/>
</dbReference>
<feature type="transmembrane region" description="Helical" evidence="1">
    <location>
        <begin position="150"/>
        <end position="172"/>
    </location>
</feature>
<gene>
    <name evidence="2" type="ORF">Tasa_051_015</name>
</gene>
<proteinExistence type="predicted"/>
<evidence type="ECO:0000256" key="1">
    <source>
        <dbReference type="SAM" id="Phobius"/>
    </source>
</evidence>